<organism evidence="8 9">
    <name type="scientific">Treponema bryantii</name>
    <dbReference type="NCBI Taxonomy" id="163"/>
    <lineage>
        <taxon>Bacteria</taxon>
        <taxon>Pseudomonadati</taxon>
        <taxon>Spirochaetota</taxon>
        <taxon>Spirochaetia</taxon>
        <taxon>Spirochaetales</taxon>
        <taxon>Treponemataceae</taxon>
        <taxon>Treponema</taxon>
    </lineage>
</organism>
<evidence type="ECO:0000313" key="8">
    <source>
        <dbReference type="EMBL" id="SFI73492.1"/>
    </source>
</evidence>
<comment type="function">
    <text evidence="4">Lytic transglycosylase with a strong preference for naked glycan strands that lack stem peptides.</text>
</comment>
<evidence type="ECO:0000313" key="9">
    <source>
        <dbReference type="Proteomes" id="UP000182737"/>
    </source>
</evidence>
<evidence type="ECO:0000256" key="6">
    <source>
        <dbReference type="SAM" id="MobiDB-lite"/>
    </source>
</evidence>
<dbReference type="EC" id="4.2.2.-" evidence="4"/>
<dbReference type="GO" id="GO:0071555">
    <property type="term" value="P:cell wall organization"/>
    <property type="evidence" value="ECO:0007669"/>
    <property type="project" value="UniProtKB-KW"/>
</dbReference>
<evidence type="ECO:0000256" key="4">
    <source>
        <dbReference type="HAMAP-Rule" id="MF_02071"/>
    </source>
</evidence>
<evidence type="ECO:0000259" key="7">
    <source>
        <dbReference type="PROSITE" id="PS51724"/>
    </source>
</evidence>
<dbReference type="Proteomes" id="UP000182737">
    <property type="component" value="Unassembled WGS sequence"/>
</dbReference>
<dbReference type="CDD" id="cd22268">
    <property type="entry name" value="DPBB_RlpA-like"/>
    <property type="match status" value="1"/>
</dbReference>
<dbReference type="GO" id="GO:0000270">
    <property type="term" value="P:peptidoglycan metabolic process"/>
    <property type="evidence" value="ECO:0007669"/>
    <property type="project" value="UniProtKB-UniRule"/>
</dbReference>
<dbReference type="HAMAP" id="MF_02071">
    <property type="entry name" value="RlpA"/>
    <property type="match status" value="1"/>
</dbReference>
<dbReference type="OrthoDB" id="9779128at2"/>
<dbReference type="Pfam" id="PF03330">
    <property type="entry name" value="DPBB_1"/>
    <property type="match status" value="1"/>
</dbReference>
<reference evidence="9" key="1">
    <citation type="submission" date="2016-10" db="EMBL/GenBank/DDBJ databases">
        <authorList>
            <person name="Varghese N."/>
            <person name="Submissions S."/>
        </authorList>
    </citation>
    <scope>NUCLEOTIDE SEQUENCE [LARGE SCALE GENOMIC DNA]</scope>
    <source>
        <strain evidence="9">XBD1002</strain>
    </source>
</reference>
<evidence type="ECO:0000256" key="2">
    <source>
        <dbReference type="ARBA" id="ARBA00023239"/>
    </source>
</evidence>
<dbReference type="EMBL" id="FORI01000005">
    <property type="protein sequence ID" value="SFI73492.1"/>
    <property type="molecule type" value="Genomic_DNA"/>
</dbReference>
<dbReference type="Gene3D" id="3.30.70.1070">
    <property type="entry name" value="Sporulation related repeat"/>
    <property type="match status" value="1"/>
</dbReference>
<feature type="region of interest" description="Disordered" evidence="6">
    <location>
        <begin position="140"/>
        <end position="160"/>
    </location>
</feature>
<accession>A0A1I3KLV5</accession>
<sequence>MKRTFFLIIAILLLAPVFSEVYKTGVTASYYAEDFHGKRTSNGERFNMNDYTCAHKSLPFNTILKVTNLANGKTCEVRVNDRGPFVASREIDLSKAAAIKLGMIGTGTTKVKLEIVKKGPNTKLSQQTAASASKIMAKLNGGNSATSNNSKTSTTSKKPANLAPGTYWDIQLGAFSSKENAKAFARKLSKAGFKDIVLQTSASQGITRVAIKKVPASKVTDTQNKLTAAGFTEQSLRQRKD</sequence>
<keyword evidence="8" id="KW-0449">Lipoprotein</keyword>
<dbReference type="InterPro" id="IPR034718">
    <property type="entry name" value="RlpA"/>
</dbReference>
<dbReference type="PANTHER" id="PTHR34183:SF1">
    <property type="entry name" value="ENDOLYTIC PEPTIDOGLYCAN TRANSGLYCOSYLASE RLPA"/>
    <property type="match status" value="1"/>
</dbReference>
<dbReference type="Gene3D" id="2.40.40.10">
    <property type="entry name" value="RlpA-like domain"/>
    <property type="match status" value="1"/>
</dbReference>
<gene>
    <name evidence="4" type="primary">rlpA</name>
    <name evidence="8" type="ORF">SAMN04487775_10544</name>
</gene>
<dbReference type="GO" id="GO:0008932">
    <property type="term" value="F:lytic endotransglycosylase activity"/>
    <property type="evidence" value="ECO:0007669"/>
    <property type="project" value="UniProtKB-UniRule"/>
</dbReference>
<dbReference type="InterPro" id="IPR009009">
    <property type="entry name" value="RlpA-like_DPBB"/>
</dbReference>
<proteinExistence type="inferred from homology"/>
<feature type="compositionally biased region" description="Low complexity" evidence="6">
    <location>
        <begin position="143"/>
        <end position="158"/>
    </location>
</feature>
<dbReference type="InterPro" id="IPR007730">
    <property type="entry name" value="SPOR-like_dom"/>
</dbReference>
<comment type="similarity">
    <text evidence="4 5">Belongs to the RlpA family.</text>
</comment>
<dbReference type="PROSITE" id="PS51724">
    <property type="entry name" value="SPOR"/>
    <property type="match status" value="1"/>
</dbReference>
<dbReference type="SUPFAM" id="SSF50685">
    <property type="entry name" value="Barwin-like endoglucanases"/>
    <property type="match status" value="1"/>
</dbReference>
<feature type="domain" description="SPOR" evidence="7">
    <location>
        <begin position="162"/>
        <end position="240"/>
    </location>
</feature>
<evidence type="ECO:0000256" key="3">
    <source>
        <dbReference type="ARBA" id="ARBA00023316"/>
    </source>
</evidence>
<dbReference type="InterPro" id="IPR036908">
    <property type="entry name" value="RlpA-like_sf"/>
</dbReference>
<dbReference type="InterPro" id="IPR012997">
    <property type="entry name" value="RplA"/>
</dbReference>
<dbReference type="PANTHER" id="PTHR34183">
    <property type="entry name" value="ENDOLYTIC PEPTIDOGLYCAN TRANSGLYCOSYLASE RLPA"/>
    <property type="match status" value="1"/>
</dbReference>
<dbReference type="Pfam" id="PF05036">
    <property type="entry name" value="SPOR"/>
    <property type="match status" value="1"/>
</dbReference>
<name>A0A1I3KLV5_9SPIR</name>
<protein>
    <recommendedName>
        <fullName evidence="4">Probable endolytic peptidoglycan transglycosylase RlpA</fullName>
        <ecNumber evidence="4">4.2.2.-</ecNumber>
    </recommendedName>
</protein>
<keyword evidence="1" id="KW-0732">Signal</keyword>
<dbReference type="RefSeq" id="WP_074931377.1">
    <property type="nucleotide sequence ID" value="NZ_FORI01000005.1"/>
</dbReference>
<keyword evidence="3 4" id="KW-0961">Cell wall biogenesis/degradation</keyword>
<dbReference type="SUPFAM" id="SSF110997">
    <property type="entry name" value="Sporulation related repeat"/>
    <property type="match status" value="1"/>
</dbReference>
<dbReference type="GO" id="GO:0042834">
    <property type="term" value="F:peptidoglycan binding"/>
    <property type="evidence" value="ECO:0007669"/>
    <property type="project" value="InterPro"/>
</dbReference>
<keyword evidence="9" id="KW-1185">Reference proteome</keyword>
<keyword evidence="2 4" id="KW-0456">Lyase</keyword>
<dbReference type="AlphaFoldDB" id="A0A1I3KLV5"/>
<evidence type="ECO:0000256" key="5">
    <source>
        <dbReference type="RuleBase" id="RU003495"/>
    </source>
</evidence>
<evidence type="ECO:0000256" key="1">
    <source>
        <dbReference type="ARBA" id="ARBA00022729"/>
    </source>
</evidence>
<dbReference type="InterPro" id="IPR036680">
    <property type="entry name" value="SPOR-like_sf"/>
</dbReference>
<dbReference type="NCBIfam" id="TIGR00413">
    <property type="entry name" value="rlpA"/>
    <property type="match status" value="1"/>
</dbReference>